<dbReference type="EMBL" id="BAUV01000099">
    <property type="protein sequence ID" value="GAE37657.1"/>
    <property type="molecule type" value="Genomic_DNA"/>
</dbReference>
<proteinExistence type="predicted"/>
<dbReference type="SUPFAM" id="SSF158446">
    <property type="entry name" value="IVS-encoded protein-like"/>
    <property type="match status" value="1"/>
</dbReference>
<dbReference type="InterPro" id="IPR036583">
    <property type="entry name" value="23S_rRNA_IVS_sf"/>
</dbReference>
<dbReference type="Proteomes" id="UP000018896">
    <property type="component" value="Unassembled WGS sequence"/>
</dbReference>
<dbReference type="eggNOG" id="ENOG5030ERA">
    <property type="taxonomic scope" value="Bacteria"/>
</dbReference>
<dbReference type="Gene3D" id="1.20.1440.60">
    <property type="entry name" value="23S rRNA-intervening sequence"/>
    <property type="match status" value="1"/>
</dbReference>
<dbReference type="OrthoDB" id="2967391at2"/>
<evidence type="ECO:0000313" key="1">
    <source>
        <dbReference type="EMBL" id="GAE37657.1"/>
    </source>
</evidence>
<comment type="caution">
    <text evidence="1">The sequence shown here is derived from an EMBL/GenBank/DDBJ whole genome shotgun (WGS) entry which is preliminary data.</text>
</comment>
<protein>
    <recommendedName>
        <fullName evidence="3">Four helix bundle protein</fullName>
    </recommendedName>
</protein>
<dbReference type="STRING" id="1236973.JCM9157_4974"/>
<keyword evidence="2" id="KW-1185">Reference proteome</keyword>
<gene>
    <name evidence="1" type="ORF">JCM9157_4974</name>
</gene>
<dbReference type="RefSeq" id="WP_035668730.1">
    <property type="nucleotide sequence ID" value="NZ_BAUV01000099.1"/>
</dbReference>
<dbReference type="AlphaFoldDB" id="W4R0G6"/>
<evidence type="ECO:0000313" key="2">
    <source>
        <dbReference type="Proteomes" id="UP000018896"/>
    </source>
</evidence>
<organism evidence="1 2">
    <name type="scientific">Halalkalibacter akibai (strain ATCC 43226 / DSM 21942 / CIP 109018 / JCM 9157 / 1139)</name>
    <name type="common">Bacillus akibai</name>
    <dbReference type="NCBI Taxonomy" id="1236973"/>
    <lineage>
        <taxon>Bacteria</taxon>
        <taxon>Bacillati</taxon>
        <taxon>Bacillota</taxon>
        <taxon>Bacilli</taxon>
        <taxon>Bacillales</taxon>
        <taxon>Bacillaceae</taxon>
        <taxon>Halalkalibacter</taxon>
    </lineage>
</organism>
<name>W4R0G6_HALA3</name>
<sequence>MTKVENFRSFNLYNRSTDLTMTVRQATNIYKANLTEQEISILNKNAVIIPKKIAAAISQVNMKERFKKLNEAKSTLIQLEMIMLELKKRKKIDEQSWREVDDYLMEVMKLLNGYFSWISRRKPKSK</sequence>
<accession>W4R0G6</accession>
<evidence type="ECO:0008006" key="3">
    <source>
        <dbReference type="Google" id="ProtNLM"/>
    </source>
</evidence>
<reference evidence="1 2" key="1">
    <citation type="journal article" date="2014" name="Genome Announc.">
        <title>Draft Genome Sequences of Three Alkaliphilic Bacillus Strains, Bacillus wakoensis JCM 9140T, Bacillus akibai JCM 9157T, and Bacillus hemicellulosilyticus JCM 9152T.</title>
        <authorList>
            <person name="Yuki M."/>
            <person name="Oshima K."/>
            <person name="Suda W."/>
            <person name="Oshida Y."/>
            <person name="Kitamura K."/>
            <person name="Iida T."/>
            <person name="Hattori M."/>
            <person name="Ohkuma M."/>
        </authorList>
    </citation>
    <scope>NUCLEOTIDE SEQUENCE [LARGE SCALE GENOMIC DNA]</scope>
    <source>
        <strain evidence="1 2">JCM 9157</strain>
    </source>
</reference>